<organism evidence="3">
    <name type="scientific">marine sediment metagenome</name>
    <dbReference type="NCBI Taxonomy" id="412755"/>
    <lineage>
        <taxon>unclassified sequences</taxon>
        <taxon>metagenomes</taxon>
        <taxon>ecological metagenomes</taxon>
    </lineage>
</organism>
<comment type="caution">
    <text evidence="3">The sequence shown here is derived from an EMBL/GenBank/DDBJ whole genome shotgun (WGS) entry which is preliminary data.</text>
</comment>
<accession>A0A0F9UI06</accession>
<dbReference type="Pfam" id="PF23571">
    <property type="entry name" value="GH3_M"/>
    <property type="match status" value="1"/>
</dbReference>
<dbReference type="InterPro" id="IPR004993">
    <property type="entry name" value="GH3"/>
</dbReference>
<dbReference type="EMBL" id="LAZR01000091">
    <property type="protein sequence ID" value="KKN92855.1"/>
    <property type="molecule type" value="Genomic_DNA"/>
</dbReference>
<name>A0A0F9UI06_9ZZZZ</name>
<evidence type="ECO:0008006" key="4">
    <source>
        <dbReference type="Google" id="ProtNLM"/>
    </source>
</evidence>
<dbReference type="PROSITE" id="PS00455">
    <property type="entry name" value="AMP_BINDING"/>
    <property type="match status" value="1"/>
</dbReference>
<dbReference type="InterPro" id="IPR020845">
    <property type="entry name" value="AMP-binding_CS"/>
</dbReference>
<dbReference type="PANTHER" id="PTHR31901:SF9">
    <property type="entry name" value="GH3 DOMAIN-CONTAINING PROTEIN"/>
    <property type="match status" value="1"/>
</dbReference>
<dbReference type="InterPro" id="IPR055378">
    <property type="entry name" value="GH3_C"/>
</dbReference>
<evidence type="ECO:0000259" key="2">
    <source>
        <dbReference type="Pfam" id="PF23572"/>
    </source>
</evidence>
<dbReference type="Pfam" id="PF23572">
    <property type="entry name" value="GH3_C"/>
    <property type="match status" value="1"/>
</dbReference>
<dbReference type="Pfam" id="PF03321">
    <property type="entry name" value="GH3"/>
    <property type="match status" value="1"/>
</dbReference>
<protein>
    <recommendedName>
        <fullName evidence="4">GH3 auxin-responsive promoter</fullName>
    </recommendedName>
</protein>
<dbReference type="GO" id="GO:0005737">
    <property type="term" value="C:cytoplasm"/>
    <property type="evidence" value="ECO:0007669"/>
    <property type="project" value="TreeGrafter"/>
</dbReference>
<reference evidence="3" key="1">
    <citation type="journal article" date="2015" name="Nature">
        <title>Complex archaea that bridge the gap between prokaryotes and eukaryotes.</title>
        <authorList>
            <person name="Spang A."/>
            <person name="Saw J.H."/>
            <person name="Jorgensen S.L."/>
            <person name="Zaremba-Niedzwiedzka K."/>
            <person name="Martijn J."/>
            <person name="Lind A.E."/>
            <person name="van Eijk R."/>
            <person name="Schleper C."/>
            <person name="Guy L."/>
            <person name="Ettema T.J."/>
        </authorList>
    </citation>
    <scope>NUCLEOTIDE SEQUENCE</scope>
</reference>
<evidence type="ECO:0000313" key="3">
    <source>
        <dbReference type="EMBL" id="KKN92855.1"/>
    </source>
</evidence>
<evidence type="ECO:0000259" key="1">
    <source>
        <dbReference type="Pfam" id="PF23571"/>
    </source>
</evidence>
<gene>
    <name evidence="3" type="ORF">LCGC14_0203830</name>
</gene>
<dbReference type="InterPro" id="IPR055377">
    <property type="entry name" value="GH3_M"/>
</dbReference>
<dbReference type="GO" id="GO:0016881">
    <property type="term" value="F:acid-amino acid ligase activity"/>
    <property type="evidence" value="ECO:0007669"/>
    <property type="project" value="TreeGrafter"/>
</dbReference>
<dbReference type="AlphaFoldDB" id="A0A0F9UI06"/>
<feature type="domain" description="GH3 middle" evidence="1">
    <location>
        <begin position="353"/>
        <end position="416"/>
    </location>
</feature>
<feature type="domain" description="GH3 C-terminal" evidence="2">
    <location>
        <begin position="432"/>
        <end position="539"/>
    </location>
</feature>
<proteinExistence type="predicted"/>
<dbReference type="PANTHER" id="PTHR31901">
    <property type="entry name" value="GH3 DOMAIN-CONTAINING PROTEIN"/>
    <property type="match status" value="1"/>
</dbReference>
<sequence>MNLKRLLLRPAARLAATHAYLTLRAFVNSHRRTREVQDRLLASLIARARETAFGRDHGLAAVRTYDEFVKAVPLGNYDTLEPYMQRVLAGETTALLPADQPVLMFSRTSGTTGEPKHIPVTPAFAAHLKRTFSVFGYKALSDHKEVWLRPILTITSPTREVDSPTGLPCGAISGLLNDKQIRLVRRLYTVPSQVKTIGHPVAKYYAALRCSIPRDVSFITTANPSSTIQLIETGQQHVERLIRDIADGTLTPPEPIDPATAASLRFRPNRKLARRLEEGLRRDGQLLPRHFWNVAFLANWTGGTLKLYLPRLRELFDNIPIRDIGLVASEGRFSIPLADGTPAGVAEITANVLEFIPADQHDKPDPTALRPDEVDIGGEYFLVVTNHAGLWRYNLDDRIRVVDRLGQSPVFEFLCRGLHTANITGEKITEHQVVEAMKSASAATGHRVDRFIMQGHFDSPPYYELRAEAVDGELLSLVGAVDQALGRLNIEYAAKRSSGRLGPIQAVILPTGTLERIEIETIRSRLGRSEQYKHQYLLTDVLTDSPSSPANA</sequence>